<name>A0AAV0G450_9ASTE</name>
<dbReference type="Pfam" id="PF08268">
    <property type="entry name" value="FBA_3"/>
    <property type="match status" value="1"/>
</dbReference>
<evidence type="ECO:0000313" key="2">
    <source>
        <dbReference type="EMBL" id="CAH9142005.1"/>
    </source>
</evidence>
<organism evidence="2 3">
    <name type="scientific">Cuscuta epithymum</name>
    <dbReference type="NCBI Taxonomy" id="186058"/>
    <lineage>
        <taxon>Eukaryota</taxon>
        <taxon>Viridiplantae</taxon>
        <taxon>Streptophyta</taxon>
        <taxon>Embryophyta</taxon>
        <taxon>Tracheophyta</taxon>
        <taxon>Spermatophyta</taxon>
        <taxon>Magnoliopsida</taxon>
        <taxon>eudicotyledons</taxon>
        <taxon>Gunneridae</taxon>
        <taxon>Pentapetalae</taxon>
        <taxon>asterids</taxon>
        <taxon>lamiids</taxon>
        <taxon>Solanales</taxon>
        <taxon>Convolvulaceae</taxon>
        <taxon>Cuscuteae</taxon>
        <taxon>Cuscuta</taxon>
        <taxon>Cuscuta subgen. Cuscuta</taxon>
    </lineage>
</organism>
<dbReference type="NCBIfam" id="TIGR01640">
    <property type="entry name" value="F_box_assoc_1"/>
    <property type="match status" value="1"/>
</dbReference>
<keyword evidence="3" id="KW-1185">Reference proteome</keyword>
<dbReference type="EMBL" id="CAMAPF010001034">
    <property type="protein sequence ID" value="CAH9142005.1"/>
    <property type="molecule type" value="Genomic_DNA"/>
</dbReference>
<sequence>MFWFARNRLEFEESIVSFDLALEEFKVIPAPALFRGEAKLAVYEERLALLHSSFAPNSSNYVIDLWVIEEGIGASWSKKFTFGPYPYSLQPLTICRNHIVGVVSYIGMYHMEEEWEKRGKTNYIFIINISSNEFKVTNDRKRGYTGRSFEYVESLLSPSNILLGNP</sequence>
<evidence type="ECO:0000259" key="1">
    <source>
        <dbReference type="Pfam" id="PF08268"/>
    </source>
</evidence>
<dbReference type="InterPro" id="IPR017451">
    <property type="entry name" value="F-box-assoc_interact_dom"/>
</dbReference>
<evidence type="ECO:0000313" key="3">
    <source>
        <dbReference type="Proteomes" id="UP001152523"/>
    </source>
</evidence>
<gene>
    <name evidence="2" type="ORF">CEPIT_LOCUS39568</name>
</gene>
<comment type="caution">
    <text evidence="2">The sequence shown here is derived from an EMBL/GenBank/DDBJ whole genome shotgun (WGS) entry which is preliminary data.</text>
</comment>
<feature type="domain" description="F-box associated beta-propeller type 3" evidence="1">
    <location>
        <begin position="4"/>
        <end position="137"/>
    </location>
</feature>
<dbReference type="InterPro" id="IPR013187">
    <property type="entry name" value="F-box-assoc_dom_typ3"/>
</dbReference>
<reference evidence="2" key="1">
    <citation type="submission" date="2022-07" db="EMBL/GenBank/DDBJ databases">
        <authorList>
            <person name="Macas J."/>
            <person name="Novak P."/>
            <person name="Neumann P."/>
        </authorList>
    </citation>
    <scope>NUCLEOTIDE SEQUENCE</scope>
</reference>
<dbReference type="AlphaFoldDB" id="A0AAV0G450"/>
<accession>A0AAV0G450</accession>
<dbReference type="Proteomes" id="UP001152523">
    <property type="component" value="Unassembled WGS sequence"/>
</dbReference>
<proteinExistence type="predicted"/>
<protein>
    <recommendedName>
        <fullName evidence="1">F-box associated beta-propeller type 3 domain-containing protein</fullName>
    </recommendedName>
</protein>